<dbReference type="PROSITE" id="PS51186">
    <property type="entry name" value="GNAT"/>
    <property type="match status" value="1"/>
</dbReference>
<reference evidence="2" key="1">
    <citation type="submission" date="2023-01" db="EMBL/GenBank/DDBJ databases">
        <title>Exophiala dermititidis isolated from Cystic Fibrosis Patient.</title>
        <authorList>
            <person name="Kurbessoian T."/>
            <person name="Crocker A."/>
            <person name="Murante D."/>
            <person name="Hogan D.A."/>
            <person name="Stajich J.E."/>
        </authorList>
    </citation>
    <scope>NUCLEOTIDE SEQUENCE</scope>
    <source>
        <strain evidence="2">Ex8</strain>
    </source>
</reference>
<dbReference type="Gene3D" id="3.40.630.30">
    <property type="match status" value="1"/>
</dbReference>
<accession>A0AAN6EPT6</accession>
<dbReference type="SUPFAM" id="SSF55729">
    <property type="entry name" value="Acyl-CoA N-acyltransferases (Nat)"/>
    <property type="match status" value="1"/>
</dbReference>
<dbReference type="InterPro" id="IPR016181">
    <property type="entry name" value="Acyl_CoA_acyltransferase"/>
</dbReference>
<dbReference type="GO" id="GO:0016747">
    <property type="term" value="F:acyltransferase activity, transferring groups other than amino-acyl groups"/>
    <property type="evidence" value="ECO:0007669"/>
    <property type="project" value="InterPro"/>
</dbReference>
<sequence>MIWSAADSQPSTAHHRHWPEAESEITPLLATTSSDPTPTSTSSQPAFTLRYARFADLSPAARTCSLAFWDDVLFGRLIHPHRSQYPTDVDKYWYRRFVVDWWDWSHVFLVTTETVPVKGDGDLQRVVDEPGPNRQATPKIQQKEIITGFAHWSRIAPSWRENYRAGWGLPWWDPRRILKPLFSLIFHHILPFVSPNRAASSQHESIIEQSVDYLDHIWTGERAESWYLECLAVHPAFQRRGQGRALVDWGLEQARKEGIAASVIAADGKERFYQKCGFDVGPVGRSGEGLGNPLHDVPGGLVFFRDKEGVVVKKREVGSWIEGPEGVFDWDGWLKERKKGS</sequence>
<evidence type="ECO:0000259" key="1">
    <source>
        <dbReference type="PROSITE" id="PS51186"/>
    </source>
</evidence>
<name>A0AAN6EPT6_EXODE</name>
<proteinExistence type="predicted"/>
<dbReference type="PANTHER" id="PTHR42791:SF16">
    <property type="entry name" value="N-ACETYLTRANSFERASE DOMAIN-CONTAINING PROTEIN"/>
    <property type="match status" value="1"/>
</dbReference>
<dbReference type="CDD" id="cd04301">
    <property type="entry name" value="NAT_SF"/>
    <property type="match status" value="1"/>
</dbReference>
<dbReference type="AlphaFoldDB" id="A0AAN6EPT6"/>
<evidence type="ECO:0000313" key="3">
    <source>
        <dbReference type="Proteomes" id="UP001161757"/>
    </source>
</evidence>
<gene>
    <name evidence="2" type="ORF">HRR80_006586</name>
</gene>
<dbReference type="Pfam" id="PF13508">
    <property type="entry name" value="Acetyltransf_7"/>
    <property type="match status" value="1"/>
</dbReference>
<organism evidence="2 3">
    <name type="scientific">Exophiala dermatitidis</name>
    <name type="common">Black yeast-like fungus</name>
    <name type="synonym">Wangiella dermatitidis</name>
    <dbReference type="NCBI Taxonomy" id="5970"/>
    <lineage>
        <taxon>Eukaryota</taxon>
        <taxon>Fungi</taxon>
        <taxon>Dikarya</taxon>
        <taxon>Ascomycota</taxon>
        <taxon>Pezizomycotina</taxon>
        <taxon>Eurotiomycetes</taxon>
        <taxon>Chaetothyriomycetidae</taxon>
        <taxon>Chaetothyriales</taxon>
        <taxon>Herpotrichiellaceae</taxon>
        <taxon>Exophiala</taxon>
    </lineage>
</organism>
<comment type="caution">
    <text evidence="2">The sequence shown here is derived from an EMBL/GenBank/DDBJ whole genome shotgun (WGS) entry which is preliminary data.</text>
</comment>
<dbReference type="InterPro" id="IPR052523">
    <property type="entry name" value="Trichothecene_AcTrans"/>
</dbReference>
<protein>
    <recommendedName>
        <fullName evidence="1">N-acetyltransferase domain-containing protein</fullName>
    </recommendedName>
</protein>
<dbReference type="InterPro" id="IPR000182">
    <property type="entry name" value="GNAT_dom"/>
</dbReference>
<dbReference type="EMBL" id="JAJGCB010000014">
    <property type="protein sequence ID" value="KAJ8989345.1"/>
    <property type="molecule type" value="Genomic_DNA"/>
</dbReference>
<dbReference type="PANTHER" id="PTHR42791">
    <property type="entry name" value="GNAT FAMILY ACETYLTRANSFERASE"/>
    <property type="match status" value="1"/>
</dbReference>
<evidence type="ECO:0000313" key="2">
    <source>
        <dbReference type="EMBL" id="KAJ8989345.1"/>
    </source>
</evidence>
<dbReference type="Proteomes" id="UP001161757">
    <property type="component" value="Unassembled WGS sequence"/>
</dbReference>
<feature type="domain" description="N-acetyltransferase" evidence="1">
    <location>
        <begin position="161"/>
        <end position="308"/>
    </location>
</feature>